<evidence type="ECO:0000259" key="10">
    <source>
        <dbReference type="PROSITE" id="PS50045"/>
    </source>
</evidence>
<protein>
    <recommendedName>
        <fullName evidence="13">Sigma-54-dependent Fis family transcriptional regulator</fullName>
    </recommendedName>
</protein>
<dbReference type="PANTHER" id="PTHR32071">
    <property type="entry name" value="TRANSCRIPTIONAL REGULATORY PROTEIN"/>
    <property type="match status" value="1"/>
</dbReference>
<dbReference type="InterPro" id="IPR001789">
    <property type="entry name" value="Sig_transdc_resp-reg_receiver"/>
</dbReference>
<proteinExistence type="predicted"/>
<dbReference type="EMBL" id="LAZR01019923">
    <property type="protein sequence ID" value="KKL90767.1"/>
    <property type="molecule type" value="Genomic_DNA"/>
</dbReference>
<dbReference type="InterPro" id="IPR058031">
    <property type="entry name" value="AAA_lid_NorR"/>
</dbReference>
<keyword evidence="9" id="KW-0804">Transcription</keyword>
<feature type="domain" description="Response regulatory" evidence="11">
    <location>
        <begin position="11"/>
        <end position="125"/>
    </location>
</feature>
<dbReference type="InterPro" id="IPR025662">
    <property type="entry name" value="Sigma_54_int_dom_ATP-bd_1"/>
</dbReference>
<dbReference type="CDD" id="cd00009">
    <property type="entry name" value="AAA"/>
    <property type="match status" value="1"/>
</dbReference>
<dbReference type="AlphaFoldDB" id="A0A0F9IUL3"/>
<gene>
    <name evidence="12" type="ORF">LCGC14_1901390</name>
</gene>
<dbReference type="SUPFAM" id="SSF52172">
    <property type="entry name" value="CheY-like"/>
    <property type="match status" value="1"/>
</dbReference>
<reference evidence="12" key="1">
    <citation type="journal article" date="2015" name="Nature">
        <title>Complex archaea that bridge the gap between prokaryotes and eukaryotes.</title>
        <authorList>
            <person name="Spang A."/>
            <person name="Saw J.H."/>
            <person name="Jorgensen S.L."/>
            <person name="Zaremba-Niedzwiedzka K."/>
            <person name="Martijn J."/>
            <person name="Lind A.E."/>
            <person name="van Eijk R."/>
            <person name="Schleper C."/>
            <person name="Guy L."/>
            <person name="Ettema T.J."/>
        </authorList>
    </citation>
    <scope>NUCLEOTIDE SEQUENCE</scope>
</reference>
<dbReference type="Pfam" id="PF02954">
    <property type="entry name" value="HTH_8"/>
    <property type="match status" value="1"/>
</dbReference>
<keyword evidence="7" id="KW-0238">DNA-binding</keyword>
<keyword evidence="2" id="KW-0963">Cytoplasm</keyword>
<keyword evidence="4" id="KW-0547">Nucleotide-binding</keyword>
<dbReference type="PANTHER" id="PTHR32071:SF121">
    <property type="entry name" value="SIGMA L-DEPENDENT TRANSCRIPTIONAL REGULATOR YQIR-RELATED"/>
    <property type="match status" value="1"/>
</dbReference>
<dbReference type="GO" id="GO:0043565">
    <property type="term" value="F:sequence-specific DNA binding"/>
    <property type="evidence" value="ECO:0007669"/>
    <property type="project" value="InterPro"/>
</dbReference>
<evidence type="ECO:0008006" key="13">
    <source>
        <dbReference type="Google" id="ProtNLM"/>
    </source>
</evidence>
<comment type="caution">
    <text evidence="12">The sequence shown here is derived from an EMBL/GenBank/DDBJ whole genome shotgun (WGS) entry which is preliminary data.</text>
</comment>
<evidence type="ECO:0000256" key="6">
    <source>
        <dbReference type="ARBA" id="ARBA00023015"/>
    </source>
</evidence>
<dbReference type="GO" id="GO:0005737">
    <property type="term" value="C:cytoplasm"/>
    <property type="evidence" value="ECO:0007669"/>
    <property type="project" value="UniProtKB-SubCell"/>
</dbReference>
<accession>A0A0F9IUL3</accession>
<dbReference type="InterPro" id="IPR002078">
    <property type="entry name" value="Sigma_54_int"/>
</dbReference>
<evidence type="ECO:0000259" key="11">
    <source>
        <dbReference type="PROSITE" id="PS50110"/>
    </source>
</evidence>
<dbReference type="Gene3D" id="1.10.8.60">
    <property type="match status" value="1"/>
</dbReference>
<evidence type="ECO:0000256" key="1">
    <source>
        <dbReference type="ARBA" id="ARBA00004496"/>
    </source>
</evidence>
<dbReference type="SUPFAM" id="SSF52540">
    <property type="entry name" value="P-loop containing nucleoside triphosphate hydrolases"/>
    <property type="match status" value="1"/>
</dbReference>
<dbReference type="FunFam" id="3.40.50.300:FF:000006">
    <property type="entry name" value="DNA-binding transcriptional regulator NtrC"/>
    <property type="match status" value="1"/>
</dbReference>
<dbReference type="FunFam" id="3.40.50.2300:FF:000018">
    <property type="entry name" value="DNA-binding transcriptional regulator NtrC"/>
    <property type="match status" value="1"/>
</dbReference>
<dbReference type="InterPro" id="IPR002197">
    <property type="entry name" value="HTH_Fis"/>
</dbReference>
<dbReference type="PROSITE" id="PS00675">
    <property type="entry name" value="SIGMA54_INTERACT_1"/>
    <property type="match status" value="1"/>
</dbReference>
<dbReference type="SMART" id="SM00448">
    <property type="entry name" value="REC"/>
    <property type="match status" value="1"/>
</dbReference>
<keyword evidence="6" id="KW-0805">Transcription regulation</keyword>
<dbReference type="PROSITE" id="PS50110">
    <property type="entry name" value="RESPONSE_REGULATORY"/>
    <property type="match status" value="1"/>
</dbReference>
<feature type="non-terminal residue" evidence="12">
    <location>
        <position position="1"/>
    </location>
</feature>
<sequence>HRAECAEMSDKVLIIDDEDVFREDLAELLRRRGYDCRTAPDGQQGMVQVEEFAPDVVLCDVVMPGEDGIEVLDRIMRILPEVCVMMITAHGRLETAVAALRKGALDYIMKPLVVEDVVLKIRRIIEHKRLSQEVKALRREASWGVDRPPMVGQSAPAKKVLELVCKVAPTRSTVLLGGESGTGKEVVARMIASMGDPPRAPFVAINCAGVSEQLLESEFFGHVEGAFTGAIADKEGFFELAGNGTVFLDEISEMPLPLQAKLLRVLEEREFVRVGGIRPIPLKSRVIVSTNRNLRELVEAGRFREDLFFRVAIFEIVLPTLRERRTDIPLLIEHFIRVFDKEMKRECQGADNHALRMLMAYPWPGNVRELRNVIERAMILITGDYITSAELPAEIASQQDQPDSPDQLRSATRAYEREHIRRVLAASGGNKEEAARRLKINSSTLYRKMAELDLGKGEQ</sequence>
<dbReference type="Pfam" id="PF25601">
    <property type="entry name" value="AAA_lid_14"/>
    <property type="match status" value="1"/>
</dbReference>
<dbReference type="GO" id="GO:0005524">
    <property type="term" value="F:ATP binding"/>
    <property type="evidence" value="ECO:0007669"/>
    <property type="project" value="UniProtKB-KW"/>
</dbReference>
<comment type="subcellular location">
    <subcellularLocation>
        <location evidence="1">Cytoplasm</location>
    </subcellularLocation>
</comment>
<dbReference type="InterPro" id="IPR025944">
    <property type="entry name" value="Sigma_54_int_dom_CS"/>
</dbReference>
<organism evidence="12">
    <name type="scientific">marine sediment metagenome</name>
    <dbReference type="NCBI Taxonomy" id="412755"/>
    <lineage>
        <taxon>unclassified sequences</taxon>
        <taxon>metagenomes</taxon>
        <taxon>ecological metagenomes</taxon>
    </lineage>
</organism>
<evidence type="ECO:0000256" key="2">
    <source>
        <dbReference type="ARBA" id="ARBA00022490"/>
    </source>
</evidence>
<evidence type="ECO:0000313" key="12">
    <source>
        <dbReference type="EMBL" id="KKL90767.1"/>
    </source>
</evidence>
<dbReference type="PROSITE" id="PS50045">
    <property type="entry name" value="SIGMA54_INTERACT_4"/>
    <property type="match status" value="1"/>
</dbReference>
<dbReference type="Gene3D" id="3.40.50.300">
    <property type="entry name" value="P-loop containing nucleotide triphosphate hydrolases"/>
    <property type="match status" value="1"/>
</dbReference>
<evidence type="ECO:0000256" key="8">
    <source>
        <dbReference type="ARBA" id="ARBA00023159"/>
    </source>
</evidence>
<dbReference type="PROSITE" id="PS00688">
    <property type="entry name" value="SIGMA54_INTERACT_3"/>
    <property type="match status" value="1"/>
</dbReference>
<evidence type="ECO:0000256" key="7">
    <source>
        <dbReference type="ARBA" id="ARBA00023125"/>
    </source>
</evidence>
<dbReference type="GO" id="GO:0000160">
    <property type="term" value="P:phosphorelay signal transduction system"/>
    <property type="evidence" value="ECO:0007669"/>
    <property type="project" value="InterPro"/>
</dbReference>
<dbReference type="InterPro" id="IPR009057">
    <property type="entry name" value="Homeodomain-like_sf"/>
</dbReference>
<dbReference type="Gene3D" id="3.40.50.2300">
    <property type="match status" value="1"/>
</dbReference>
<dbReference type="SUPFAM" id="SSF46689">
    <property type="entry name" value="Homeodomain-like"/>
    <property type="match status" value="1"/>
</dbReference>
<dbReference type="InterPro" id="IPR011006">
    <property type="entry name" value="CheY-like_superfamily"/>
</dbReference>
<keyword evidence="5" id="KW-0067">ATP-binding</keyword>
<keyword evidence="8" id="KW-0010">Activator</keyword>
<dbReference type="SMART" id="SM00382">
    <property type="entry name" value="AAA"/>
    <property type="match status" value="1"/>
</dbReference>
<dbReference type="InterPro" id="IPR003593">
    <property type="entry name" value="AAA+_ATPase"/>
</dbReference>
<feature type="domain" description="Sigma-54 factor interaction" evidence="10">
    <location>
        <begin position="150"/>
        <end position="379"/>
    </location>
</feature>
<dbReference type="Pfam" id="PF00158">
    <property type="entry name" value="Sigma54_activat"/>
    <property type="match status" value="1"/>
</dbReference>
<name>A0A0F9IUL3_9ZZZZ</name>
<dbReference type="GO" id="GO:0006355">
    <property type="term" value="P:regulation of DNA-templated transcription"/>
    <property type="evidence" value="ECO:0007669"/>
    <property type="project" value="InterPro"/>
</dbReference>
<evidence type="ECO:0000256" key="4">
    <source>
        <dbReference type="ARBA" id="ARBA00022741"/>
    </source>
</evidence>
<evidence type="ECO:0000256" key="9">
    <source>
        <dbReference type="ARBA" id="ARBA00023163"/>
    </source>
</evidence>
<keyword evidence="3" id="KW-0597">Phosphoprotein</keyword>
<dbReference type="Gene3D" id="1.10.10.60">
    <property type="entry name" value="Homeodomain-like"/>
    <property type="match status" value="1"/>
</dbReference>
<dbReference type="Pfam" id="PF00072">
    <property type="entry name" value="Response_reg"/>
    <property type="match status" value="1"/>
</dbReference>
<dbReference type="PRINTS" id="PR01590">
    <property type="entry name" value="HTHFIS"/>
</dbReference>
<dbReference type="InterPro" id="IPR027417">
    <property type="entry name" value="P-loop_NTPase"/>
</dbReference>
<evidence type="ECO:0000256" key="3">
    <source>
        <dbReference type="ARBA" id="ARBA00022553"/>
    </source>
</evidence>
<evidence type="ECO:0000256" key="5">
    <source>
        <dbReference type="ARBA" id="ARBA00022840"/>
    </source>
</evidence>
<dbReference type="FunFam" id="1.10.8.60:FF:000014">
    <property type="entry name" value="DNA-binding transcriptional regulator NtrC"/>
    <property type="match status" value="1"/>
</dbReference>